<proteinExistence type="inferred from homology"/>
<evidence type="ECO:0000313" key="9">
    <source>
        <dbReference type="Proteomes" id="UP000020595"/>
    </source>
</evidence>
<evidence type="ECO:0000256" key="6">
    <source>
        <dbReference type="ARBA" id="ARBA00023136"/>
    </source>
</evidence>
<dbReference type="PATRIC" id="fig|1310613.3.peg.2017"/>
<name>A0A009IP50_ACIB9</name>
<evidence type="ECO:0000256" key="7">
    <source>
        <dbReference type="SAM" id="Phobius"/>
    </source>
</evidence>
<reference evidence="8 9" key="1">
    <citation type="submission" date="2014-02" db="EMBL/GenBank/DDBJ databases">
        <title>Comparative genomics and transcriptomics to identify genetic mechanisms underlying the emergence of carbapenem resistant Acinetobacter baumannii (CRAb).</title>
        <authorList>
            <person name="Harris A.D."/>
            <person name="Johnson K.J."/>
            <person name="George J."/>
            <person name="Shefchek K."/>
            <person name="Daugherty S.C."/>
            <person name="Parankush S."/>
            <person name="Sadzewicz L."/>
            <person name="Tallon L."/>
            <person name="Sengamalay N."/>
            <person name="Hazen T.H."/>
            <person name="Rasko D.A."/>
        </authorList>
    </citation>
    <scope>NUCLEOTIDE SEQUENCE [LARGE SCALE GENOMIC DNA]</scope>
    <source>
        <strain evidence="8 9">1295743</strain>
    </source>
</reference>
<keyword evidence="6 7" id="KW-0472">Membrane</keyword>
<dbReference type="Pfam" id="PF02417">
    <property type="entry name" value="Chromate_transp"/>
    <property type="match status" value="1"/>
</dbReference>
<comment type="similarity">
    <text evidence="2">Belongs to the chromate ion transporter (CHR) (TC 2.A.51) family.</text>
</comment>
<organism evidence="8 9">
    <name type="scientific">Acinetobacter baumannii (strain 1295743)</name>
    <dbReference type="NCBI Taxonomy" id="1310613"/>
    <lineage>
        <taxon>Bacteria</taxon>
        <taxon>Pseudomonadati</taxon>
        <taxon>Pseudomonadota</taxon>
        <taxon>Gammaproteobacteria</taxon>
        <taxon>Moraxellales</taxon>
        <taxon>Moraxellaceae</taxon>
        <taxon>Acinetobacter</taxon>
        <taxon>Acinetobacter calcoaceticus/baumannii complex</taxon>
    </lineage>
</organism>
<dbReference type="PANTHER" id="PTHR43663">
    <property type="entry name" value="CHROMATE TRANSPORT PROTEIN-RELATED"/>
    <property type="match status" value="1"/>
</dbReference>
<evidence type="ECO:0000256" key="5">
    <source>
        <dbReference type="ARBA" id="ARBA00022989"/>
    </source>
</evidence>
<comment type="subcellular location">
    <subcellularLocation>
        <location evidence="1">Cell membrane</location>
        <topology evidence="1">Multi-pass membrane protein</topology>
    </subcellularLocation>
</comment>
<evidence type="ECO:0000256" key="4">
    <source>
        <dbReference type="ARBA" id="ARBA00022692"/>
    </source>
</evidence>
<keyword evidence="3" id="KW-1003">Cell membrane</keyword>
<gene>
    <name evidence="8" type="ORF">J512_2102</name>
</gene>
<feature type="transmembrane region" description="Helical" evidence="7">
    <location>
        <begin position="57"/>
        <end position="78"/>
    </location>
</feature>
<protein>
    <submittedName>
        <fullName evidence="8">Chromate transporter family protein</fullName>
    </submittedName>
</protein>
<evidence type="ECO:0000256" key="2">
    <source>
        <dbReference type="ARBA" id="ARBA00005262"/>
    </source>
</evidence>
<keyword evidence="5 7" id="KW-1133">Transmembrane helix</keyword>
<evidence type="ECO:0000256" key="3">
    <source>
        <dbReference type="ARBA" id="ARBA00022475"/>
    </source>
</evidence>
<evidence type="ECO:0000313" key="8">
    <source>
        <dbReference type="EMBL" id="EXB05553.1"/>
    </source>
</evidence>
<feature type="transmembrane region" description="Helical" evidence="7">
    <location>
        <begin position="19"/>
        <end position="37"/>
    </location>
</feature>
<dbReference type="InterPro" id="IPR003370">
    <property type="entry name" value="Chromate_transpt"/>
</dbReference>
<dbReference type="RefSeq" id="WP_001017021.1">
    <property type="nucleotide sequence ID" value="NZ_JEWH01000024.1"/>
</dbReference>
<dbReference type="Proteomes" id="UP000020595">
    <property type="component" value="Unassembled WGS sequence"/>
</dbReference>
<sequence length="186" mass="20277">MNHVEIAVQKDTVPTCTELFLGFLTLGLIGFGGVLPLARKVIVEQRHWLSPEKFTELLGLCQFLPGGNIINLSVAIGMEFRGVRGAVSSLIGLIFAPTVIVVLLHYVYEQFQDNLMVKHLFEGLGAAAAGLLVATGLKMLKPLLRNPLAICVVVAAIVSIAFLKIPLLLTMLILLAFYSAIIWRRV</sequence>
<dbReference type="GO" id="GO:0005886">
    <property type="term" value="C:plasma membrane"/>
    <property type="evidence" value="ECO:0007669"/>
    <property type="project" value="UniProtKB-SubCell"/>
</dbReference>
<dbReference type="InterPro" id="IPR052518">
    <property type="entry name" value="CHR_Transporter"/>
</dbReference>
<feature type="transmembrane region" description="Helical" evidence="7">
    <location>
        <begin position="90"/>
        <end position="108"/>
    </location>
</feature>
<evidence type="ECO:0000256" key="1">
    <source>
        <dbReference type="ARBA" id="ARBA00004651"/>
    </source>
</evidence>
<dbReference type="AlphaFoldDB" id="A0A009IP50"/>
<feature type="transmembrane region" description="Helical" evidence="7">
    <location>
        <begin position="120"/>
        <end position="140"/>
    </location>
</feature>
<dbReference type="EMBL" id="JEWH01000024">
    <property type="protein sequence ID" value="EXB05553.1"/>
    <property type="molecule type" value="Genomic_DNA"/>
</dbReference>
<feature type="transmembrane region" description="Helical" evidence="7">
    <location>
        <begin position="146"/>
        <end position="178"/>
    </location>
</feature>
<comment type="caution">
    <text evidence="8">The sequence shown here is derived from an EMBL/GenBank/DDBJ whole genome shotgun (WGS) entry which is preliminary data.</text>
</comment>
<dbReference type="PANTHER" id="PTHR43663:SF1">
    <property type="entry name" value="CHROMATE TRANSPORTER"/>
    <property type="match status" value="1"/>
</dbReference>
<accession>A0A009IP50</accession>
<keyword evidence="4 7" id="KW-0812">Transmembrane</keyword>
<dbReference type="GO" id="GO:0015109">
    <property type="term" value="F:chromate transmembrane transporter activity"/>
    <property type="evidence" value="ECO:0007669"/>
    <property type="project" value="InterPro"/>
</dbReference>